<evidence type="ECO:0000256" key="1">
    <source>
        <dbReference type="SAM" id="SignalP"/>
    </source>
</evidence>
<organism evidence="2 3">
    <name type="scientific">Alkalihalobacillus trypoxylicola</name>
    <dbReference type="NCBI Taxonomy" id="519424"/>
    <lineage>
        <taxon>Bacteria</taxon>
        <taxon>Bacillati</taxon>
        <taxon>Bacillota</taxon>
        <taxon>Bacilli</taxon>
        <taxon>Bacillales</taxon>
        <taxon>Bacillaceae</taxon>
        <taxon>Alkalihalobacillus</taxon>
    </lineage>
</organism>
<accession>A0A162DMR7</accession>
<keyword evidence="1" id="KW-0732">Signal</keyword>
<name>A0A162DMR7_9BACI</name>
<keyword evidence="3" id="KW-1185">Reference proteome</keyword>
<feature type="signal peptide" evidence="1">
    <location>
        <begin position="1"/>
        <end position="23"/>
    </location>
</feature>
<dbReference type="Proteomes" id="UP000075806">
    <property type="component" value="Unassembled WGS sequence"/>
</dbReference>
<feature type="chain" id="PRO_5039629799" description="DUF3888 domain-containing protein" evidence="1">
    <location>
        <begin position="24"/>
        <end position="135"/>
    </location>
</feature>
<evidence type="ECO:0000313" key="3">
    <source>
        <dbReference type="Proteomes" id="UP000075806"/>
    </source>
</evidence>
<comment type="caution">
    <text evidence="2">The sequence shown here is derived from an EMBL/GenBank/DDBJ whole genome shotgun (WGS) entry which is preliminary data.</text>
</comment>
<proteinExistence type="predicted"/>
<sequence length="135" mass="15930">MRIKNFILICLIVSIMVPVQVVNSETNDLSQENTYVGTEDIILDILSSDIDKKVREEYKDNPIRGWEGGRVIQVIYHDDHSYEVWMRVVIHSDINFKEFKEDVIKMKIYPSCGHSEIKCDHEFKIEVIDYEKSDY</sequence>
<protein>
    <recommendedName>
        <fullName evidence="4">DUF3888 domain-containing protein</fullName>
    </recommendedName>
</protein>
<evidence type="ECO:0008006" key="4">
    <source>
        <dbReference type="Google" id="ProtNLM"/>
    </source>
</evidence>
<evidence type="ECO:0000313" key="2">
    <source>
        <dbReference type="EMBL" id="KYG30051.1"/>
    </source>
</evidence>
<dbReference type="EMBL" id="LTAO01000022">
    <property type="protein sequence ID" value="KYG30051.1"/>
    <property type="molecule type" value="Genomic_DNA"/>
</dbReference>
<dbReference type="OrthoDB" id="2452460at2"/>
<dbReference type="RefSeq" id="WP_061949037.1">
    <property type="nucleotide sequence ID" value="NZ_LTAO01000022.1"/>
</dbReference>
<gene>
    <name evidence="2" type="ORF">AZF04_20110</name>
</gene>
<reference evidence="2" key="1">
    <citation type="submission" date="2016-02" db="EMBL/GenBank/DDBJ databases">
        <title>Genome sequence of Bacillus trypoxylicola KCTC 13244(T).</title>
        <authorList>
            <person name="Jeong H."/>
            <person name="Park S.-H."/>
            <person name="Choi S.-K."/>
        </authorList>
    </citation>
    <scope>NUCLEOTIDE SEQUENCE [LARGE SCALE GENOMIC DNA]</scope>
    <source>
        <strain evidence="2">KCTC 13244</strain>
    </source>
</reference>
<dbReference type="AlphaFoldDB" id="A0A162DMR7"/>